<dbReference type="OrthoDB" id="8834859at2"/>
<dbReference type="InterPro" id="IPR005064">
    <property type="entry name" value="BUG"/>
</dbReference>
<organism evidence="3 4">
    <name type="scientific">Variovorax beijingensis</name>
    <dbReference type="NCBI Taxonomy" id="2496117"/>
    <lineage>
        <taxon>Bacteria</taxon>
        <taxon>Pseudomonadati</taxon>
        <taxon>Pseudomonadota</taxon>
        <taxon>Betaproteobacteria</taxon>
        <taxon>Burkholderiales</taxon>
        <taxon>Comamonadaceae</taxon>
        <taxon>Variovorax</taxon>
    </lineage>
</organism>
<dbReference type="Proteomes" id="UP000319722">
    <property type="component" value="Unassembled WGS sequence"/>
</dbReference>
<dbReference type="Gene3D" id="3.40.190.150">
    <property type="entry name" value="Bordetella uptake gene, domain 1"/>
    <property type="match status" value="1"/>
</dbReference>
<reference evidence="3 4" key="1">
    <citation type="submission" date="2019-06" db="EMBL/GenBank/DDBJ databases">
        <title>Sorghum-associated microbial communities from plants grown in Nebraska, USA.</title>
        <authorList>
            <person name="Schachtman D."/>
        </authorList>
    </citation>
    <scope>NUCLEOTIDE SEQUENCE [LARGE SCALE GENOMIC DNA]</scope>
    <source>
        <strain evidence="3 4">T529</strain>
    </source>
</reference>
<evidence type="ECO:0000256" key="2">
    <source>
        <dbReference type="SAM" id="SignalP"/>
    </source>
</evidence>
<protein>
    <submittedName>
        <fullName evidence="3">Tripartite tricarboxylate transporter family receptor</fullName>
    </submittedName>
</protein>
<dbReference type="EMBL" id="VIVL01000015">
    <property type="protein sequence ID" value="TWD75914.1"/>
    <property type="molecule type" value="Genomic_DNA"/>
</dbReference>
<dbReference type="InterPro" id="IPR042100">
    <property type="entry name" value="Bug_dom1"/>
</dbReference>
<sequence length="87" mass="9199">MSFRNLAFGALLAAILLPASAQTDKFPSRPIRLVVPWSAGGNTDGIARLMALKLSARINQQVVVDNKPGANGIVVCGQLTTPLLSER</sequence>
<evidence type="ECO:0000313" key="3">
    <source>
        <dbReference type="EMBL" id="TWD75914.1"/>
    </source>
</evidence>
<gene>
    <name evidence="3" type="ORF">FB547_115127</name>
</gene>
<dbReference type="PANTHER" id="PTHR42928:SF5">
    <property type="entry name" value="BLR1237 PROTEIN"/>
    <property type="match status" value="1"/>
</dbReference>
<comment type="caution">
    <text evidence="3">The sequence shown here is derived from an EMBL/GenBank/DDBJ whole genome shotgun (WGS) entry which is preliminary data.</text>
</comment>
<comment type="similarity">
    <text evidence="1">Belongs to the UPF0065 (bug) family.</text>
</comment>
<proteinExistence type="inferred from homology"/>
<dbReference type="RefSeq" id="WP_145747229.1">
    <property type="nucleotide sequence ID" value="NZ_VIVL01000015.1"/>
</dbReference>
<feature type="chain" id="PRO_5021856204" evidence="2">
    <location>
        <begin position="22"/>
        <end position="87"/>
    </location>
</feature>
<keyword evidence="2" id="KW-0732">Signal</keyword>
<accession>A0A561BAH8</accession>
<evidence type="ECO:0000313" key="4">
    <source>
        <dbReference type="Proteomes" id="UP000319722"/>
    </source>
</evidence>
<feature type="signal peptide" evidence="2">
    <location>
        <begin position="1"/>
        <end position="21"/>
    </location>
</feature>
<evidence type="ECO:0000256" key="1">
    <source>
        <dbReference type="ARBA" id="ARBA00006987"/>
    </source>
</evidence>
<name>A0A561BAH8_9BURK</name>
<dbReference type="AlphaFoldDB" id="A0A561BAH8"/>
<keyword evidence="3" id="KW-0675">Receptor</keyword>
<dbReference type="PANTHER" id="PTHR42928">
    <property type="entry name" value="TRICARBOXYLATE-BINDING PROTEIN"/>
    <property type="match status" value="1"/>
</dbReference>